<dbReference type="EMBL" id="CAKJVE010000004">
    <property type="protein sequence ID" value="CAG9708464.1"/>
    <property type="molecule type" value="Genomic_DNA"/>
</dbReference>
<protein>
    <submittedName>
        <fullName evidence="2">Uncharacterized protein</fullName>
    </submittedName>
</protein>
<name>A0AA86JTF5_9CLOT</name>
<organism evidence="2 3">
    <name type="scientific">Clostridium neonatale</name>
    <dbReference type="NCBI Taxonomy" id="137838"/>
    <lineage>
        <taxon>Bacteria</taxon>
        <taxon>Bacillati</taxon>
        <taxon>Bacillota</taxon>
        <taxon>Clostridia</taxon>
        <taxon>Eubacteriales</taxon>
        <taxon>Clostridiaceae</taxon>
        <taxon>Clostridium</taxon>
    </lineage>
</organism>
<dbReference type="AlphaFoldDB" id="A0AA86JTF5"/>
<reference evidence="2" key="1">
    <citation type="submission" date="2021-10" db="EMBL/GenBank/DDBJ databases">
        <authorList>
            <person name="Mesa V."/>
        </authorList>
    </citation>
    <scope>NUCLEOTIDE SEQUENCE</scope>
    <source>
        <strain evidence="2">CC3_PB</strain>
    </source>
</reference>
<dbReference type="Proteomes" id="UP000789738">
    <property type="component" value="Unassembled WGS sequence"/>
</dbReference>
<proteinExistence type="predicted"/>
<keyword evidence="1" id="KW-0812">Transmembrane</keyword>
<keyword evidence="1" id="KW-1133">Transmembrane helix</keyword>
<keyword evidence="1" id="KW-0472">Membrane</keyword>
<sequence>MLDLLFEFLGRITLLLICIFLLTRVYILKNVFAKKSHSKKDKIIISIIFHYLPYLQHILE</sequence>
<evidence type="ECO:0000256" key="1">
    <source>
        <dbReference type="SAM" id="Phobius"/>
    </source>
</evidence>
<gene>
    <name evidence="2" type="ORF">CNEO_43632</name>
</gene>
<accession>A0AA86JTF5</accession>
<comment type="caution">
    <text evidence="2">The sequence shown here is derived from an EMBL/GenBank/DDBJ whole genome shotgun (WGS) entry which is preliminary data.</text>
</comment>
<evidence type="ECO:0000313" key="3">
    <source>
        <dbReference type="Proteomes" id="UP000789738"/>
    </source>
</evidence>
<evidence type="ECO:0000313" key="2">
    <source>
        <dbReference type="EMBL" id="CAG9708464.1"/>
    </source>
</evidence>
<feature type="transmembrane region" description="Helical" evidence="1">
    <location>
        <begin position="12"/>
        <end position="32"/>
    </location>
</feature>